<dbReference type="GO" id="GO:0020037">
    <property type="term" value="F:heme binding"/>
    <property type="evidence" value="ECO:0007669"/>
    <property type="project" value="InterPro"/>
</dbReference>
<reference evidence="17" key="1">
    <citation type="journal article" date="2011" name="Genome Biol.">
        <title>Comparative genomics of the social amoebae Dictyostelium discoideum and Dictyostelium purpureum.</title>
        <authorList>
            <consortium name="US DOE Joint Genome Institute (JGI-PGF)"/>
            <person name="Sucgang R."/>
            <person name="Kuo A."/>
            <person name="Tian X."/>
            <person name="Salerno W."/>
            <person name="Parikh A."/>
            <person name="Feasley C.L."/>
            <person name="Dalin E."/>
            <person name="Tu H."/>
            <person name="Huang E."/>
            <person name="Barry K."/>
            <person name="Lindquist E."/>
            <person name="Shapiro H."/>
            <person name="Bruce D."/>
            <person name="Schmutz J."/>
            <person name="Salamov A."/>
            <person name="Fey P."/>
            <person name="Gaudet P."/>
            <person name="Anjard C."/>
            <person name="Babu M.M."/>
            <person name="Basu S."/>
            <person name="Bushmanova Y."/>
            <person name="van der Wel H."/>
            <person name="Katoh-Kurasawa M."/>
            <person name="Dinh C."/>
            <person name="Coutinho P.M."/>
            <person name="Saito T."/>
            <person name="Elias M."/>
            <person name="Schaap P."/>
            <person name="Kay R.R."/>
            <person name="Henrissat B."/>
            <person name="Eichinger L."/>
            <person name="Rivero F."/>
            <person name="Putnam N.H."/>
            <person name="West C.M."/>
            <person name="Loomis W.F."/>
            <person name="Chisholm R.L."/>
            <person name="Shaulsky G."/>
            <person name="Strassmann J.E."/>
            <person name="Queller D.C."/>
            <person name="Kuspa A."/>
            <person name="Grigoriev I.V."/>
        </authorList>
    </citation>
    <scope>NUCLEOTIDE SEQUENCE [LARGE SCALE GENOMIC DNA]</scope>
    <source>
        <strain evidence="17">QSDP1</strain>
    </source>
</reference>
<dbReference type="AlphaFoldDB" id="F1A4T5"/>
<dbReference type="eggNOG" id="KOG3052">
    <property type="taxonomic scope" value="Eukaryota"/>
</dbReference>
<evidence type="ECO:0000256" key="8">
    <source>
        <dbReference type="ARBA" id="ARBA00022792"/>
    </source>
</evidence>
<feature type="binding site" description="covalent" evidence="14">
    <location>
        <position position="195"/>
    </location>
    <ligand>
        <name>heme c</name>
        <dbReference type="ChEBI" id="CHEBI:61717"/>
    </ligand>
</feature>
<evidence type="ECO:0000256" key="9">
    <source>
        <dbReference type="ARBA" id="ARBA00022982"/>
    </source>
</evidence>
<keyword evidence="3" id="KW-0813">Transport</keyword>
<keyword evidence="12" id="KW-0496">Mitochondrion</keyword>
<dbReference type="STRING" id="5786.F1A4T5"/>
<dbReference type="Proteomes" id="UP000001064">
    <property type="component" value="Unassembled WGS sequence"/>
</dbReference>
<evidence type="ECO:0000256" key="14">
    <source>
        <dbReference type="PIRSR" id="PIRSR602326-1"/>
    </source>
</evidence>
<dbReference type="VEuPathDB" id="AmoebaDB:DICPUDRAFT_51655"/>
<dbReference type="GO" id="GO:0006122">
    <property type="term" value="P:mitochondrial electron transport, ubiquinol to cytochrome c"/>
    <property type="evidence" value="ECO:0000318"/>
    <property type="project" value="GO_Central"/>
</dbReference>
<evidence type="ECO:0000256" key="13">
    <source>
        <dbReference type="ARBA" id="ARBA00023136"/>
    </source>
</evidence>
<sequence>MFAQKLIGNGLLNKVAIVSGIVGTAAAITTSTTLLSDDFVAPAKYPWDHRFPWQSFDHASIRRGHQVYTQVCSTCHSLNLVSYRHLANVAYTPEELKAMAADTTVMDGPDSEGDMFERKGQITDFHPKPYENANAARFSNNGALPPDLSLIIKARGAHEDYVFSLLTGYMDPPTGVRIVNGQYFNPYFPGTKIAMAPPLSDGMVEFDDGTENSMSQMSKDVSTFLCWASEPEHDDRKKLGLKILLGLGIITLPLFYWKRLKWSVIKTRKISFKD</sequence>
<dbReference type="InterPro" id="IPR009056">
    <property type="entry name" value="Cyt_c-like_dom"/>
</dbReference>
<evidence type="ECO:0000256" key="12">
    <source>
        <dbReference type="ARBA" id="ARBA00023128"/>
    </source>
</evidence>
<dbReference type="PRINTS" id="PR00603">
    <property type="entry name" value="CYTOCHROMEC1"/>
</dbReference>
<evidence type="ECO:0000256" key="6">
    <source>
        <dbReference type="ARBA" id="ARBA00022692"/>
    </source>
</evidence>
<dbReference type="FunCoup" id="F1A4T5">
    <property type="interactions" value="473"/>
</dbReference>
<feature type="binding site" description="covalent" evidence="14">
    <location>
        <position position="75"/>
    </location>
    <ligand>
        <name>heme c</name>
        <dbReference type="ChEBI" id="CHEBI:61717"/>
    </ligand>
</feature>
<evidence type="ECO:0000256" key="11">
    <source>
        <dbReference type="ARBA" id="ARBA00023004"/>
    </source>
</evidence>
<dbReference type="InterPro" id="IPR036909">
    <property type="entry name" value="Cyt_c-like_dom_sf"/>
</dbReference>
<dbReference type="PROSITE" id="PS51007">
    <property type="entry name" value="CYTC"/>
    <property type="match status" value="1"/>
</dbReference>
<dbReference type="FunFam" id="1.10.760.10:FF:000002">
    <property type="entry name" value="Cytochrome c1, heme protein"/>
    <property type="match status" value="1"/>
</dbReference>
<dbReference type="SUPFAM" id="SSF46626">
    <property type="entry name" value="Cytochrome c"/>
    <property type="match status" value="1"/>
</dbReference>
<keyword evidence="6" id="KW-0812">Transmembrane</keyword>
<dbReference type="PANTHER" id="PTHR10266:SF3">
    <property type="entry name" value="CYTOCHROME C1, HEME PROTEIN, MITOCHONDRIAL"/>
    <property type="match status" value="1"/>
</dbReference>
<keyword evidence="4 14" id="KW-0349">Heme</keyword>
<dbReference type="InterPro" id="IPR002326">
    <property type="entry name" value="Cyt_c1"/>
</dbReference>
<evidence type="ECO:0000256" key="10">
    <source>
        <dbReference type="ARBA" id="ARBA00022989"/>
    </source>
</evidence>
<evidence type="ECO:0000256" key="7">
    <source>
        <dbReference type="ARBA" id="ARBA00022723"/>
    </source>
</evidence>
<dbReference type="GeneID" id="10507211"/>
<keyword evidence="9" id="KW-0249">Electron transport</keyword>
<accession>F1A4T5</accession>
<organism evidence="16 17">
    <name type="scientific">Dictyostelium purpureum</name>
    <name type="common">Slime mold</name>
    <dbReference type="NCBI Taxonomy" id="5786"/>
    <lineage>
        <taxon>Eukaryota</taxon>
        <taxon>Amoebozoa</taxon>
        <taxon>Evosea</taxon>
        <taxon>Eumycetozoa</taxon>
        <taxon>Dictyostelia</taxon>
        <taxon>Dictyosteliales</taxon>
        <taxon>Dictyosteliaceae</taxon>
        <taxon>Dictyostelium</taxon>
    </lineage>
</organism>
<dbReference type="Gene3D" id="1.10.760.10">
    <property type="entry name" value="Cytochrome c-like domain"/>
    <property type="match status" value="1"/>
</dbReference>
<keyword evidence="5" id="KW-0679">Respiratory chain</keyword>
<dbReference type="GO" id="GO:0046872">
    <property type="term" value="F:metal ion binding"/>
    <property type="evidence" value="ECO:0007669"/>
    <property type="project" value="UniProtKB-KW"/>
</dbReference>
<evidence type="ECO:0000313" key="17">
    <source>
        <dbReference type="Proteomes" id="UP000001064"/>
    </source>
</evidence>
<gene>
    <name evidence="16" type="ORF">DICPUDRAFT_51655</name>
</gene>
<evidence type="ECO:0000256" key="2">
    <source>
        <dbReference type="ARBA" id="ARBA00006488"/>
    </source>
</evidence>
<dbReference type="SUPFAM" id="SSF81496">
    <property type="entry name" value="Cytochrome c1 subunit of cytochrome bc1 complex (Ubiquinol-cytochrome c reductase), transmembrane anchor"/>
    <property type="match status" value="1"/>
</dbReference>
<dbReference type="Pfam" id="PF02167">
    <property type="entry name" value="Cytochrom_C1"/>
    <property type="match status" value="1"/>
</dbReference>
<dbReference type="KEGG" id="dpp:DICPUDRAFT_51655"/>
<dbReference type="InParanoid" id="F1A4T5"/>
<dbReference type="EMBL" id="GL871542">
    <property type="protein sequence ID" value="EGC28793.1"/>
    <property type="molecule type" value="Genomic_DNA"/>
</dbReference>
<dbReference type="Gene3D" id="1.20.5.100">
    <property type="entry name" value="Cytochrome c1, transmembrane anchor, C-terminal"/>
    <property type="match status" value="1"/>
</dbReference>
<comment type="subcellular location">
    <subcellularLocation>
        <location evidence="1">Mitochondrion inner membrane</location>
    </subcellularLocation>
</comment>
<keyword evidence="11 14" id="KW-0408">Iron</keyword>
<feature type="domain" description="Cytochrome c" evidence="15">
    <location>
        <begin position="59"/>
        <end position="174"/>
    </location>
</feature>
<dbReference type="FunFam" id="1.20.5.100:FF:000003">
    <property type="entry name" value="Cytochrome c1, heme protein, mitochondrial"/>
    <property type="match status" value="1"/>
</dbReference>
<protein>
    <recommendedName>
        <fullName evidence="15">Cytochrome c domain-containing protein</fullName>
    </recommendedName>
</protein>
<dbReference type="PANTHER" id="PTHR10266">
    <property type="entry name" value="CYTOCHROME C1"/>
    <property type="match status" value="1"/>
</dbReference>
<dbReference type="InterPro" id="IPR021157">
    <property type="entry name" value="Cyt_c1_TM_anchor_C"/>
</dbReference>
<evidence type="ECO:0000256" key="5">
    <source>
        <dbReference type="ARBA" id="ARBA00022660"/>
    </source>
</evidence>
<evidence type="ECO:0000259" key="15">
    <source>
        <dbReference type="PROSITE" id="PS51007"/>
    </source>
</evidence>
<keyword evidence="7 14" id="KW-0479">Metal-binding</keyword>
<keyword evidence="8" id="KW-0999">Mitochondrion inner membrane</keyword>
<comment type="similarity">
    <text evidence="2">Belongs to the cytochrome c family.</text>
</comment>
<evidence type="ECO:0000313" key="16">
    <source>
        <dbReference type="EMBL" id="EGC28793.1"/>
    </source>
</evidence>
<keyword evidence="10" id="KW-1133">Transmembrane helix</keyword>
<feature type="binding site" description="covalent" evidence="14">
    <location>
        <position position="72"/>
    </location>
    <ligand>
        <name>heme c</name>
        <dbReference type="ChEBI" id="CHEBI:61717"/>
    </ligand>
</feature>
<proteinExistence type="inferred from homology"/>
<dbReference type="OrthoDB" id="5925at2759"/>
<dbReference type="OMA" id="WVKKFKW"/>
<dbReference type="RefSeq" id="XP_003294678.1">
    <property type="nucleotide sequence ID" value="XM_003294630.1"/>
</dbReference>
<feature type="binding site" description="covalent" evidence="14">
    <location>
        <position position="76"/>
    </location>
    <ligand>
        <name>heme c</name>
        <dbReference type="ChEBI" id="CHEBI:61717"/>
    </ligand>
</feature>
<dbReference type="GO" id="GO:0009055">
    <property type="term" value="F:electron transfer activity"/>
    <property type="evidence" value="ECO:0007669"/>
    <property type="project" value="InterPro"/>
</dbReference>
<dbReference type="GO" id="GO:0005743">
    <property type="term" value="C:mitochondrial inner membrane"/>
    <property type="evidence" value="ECO:0007669"/>
    <property type="project" value="UniProtKB-SubCell"/>
</dbReference>
<dbReference type="GO" id="GO:0045275">
    <property type="term" value="C:respiratory chain complex III"/>
    <property type="evidence" value="ECO:0000318"/>
    <property type="project" value="GO_Central"/>
</dbReference>
<evidence type="ECO:0000256" key="1">
    <source>
        <dbReference type="ARBA" id="ARBA00004273"/>
    </source>
</evidence>
<comment type="cofactor">
    <cofactor evidence="14">
        <name>heme c</name>
        <dbReference type="ChEBI" id="CHEBI:61717"/>
    </cofactor>
    <text evidence="14">Binds 1 heme c group covalently per subunit.</text>
</comment>
<keyword evidence="17" id="KW-1185">Reference proteome</keyword>
<name>F1A4T5_DICPU</name>
<evidence type="ECO:0000256" key="4">
    <source>
        <dbReference type="ARBA" id="ARBA00022617"/>
    </source>
</evidence>
<evidence type="ECO:0000256" key="3">
    <source>
        <dbReference type="ARBA" id="ARBA00022448"/>
    </source>
</evidence>
<keyword evidence="13" id="KW-0472">Membrane</keyword>